<sequence>MINPSDRSKVCNLCVSQFNIFTLPRHVCKSCYKFVCQRCSSKQIHPSKKILSRICDSCHVENLKDQINSNYKSDKERITLEINNLIEKCEFEKSQGTYENNLNEKLQKDIDLFKQKQEAKEKSLKQELYTLANEIETIEKEFEDLNNSLEILAFENWEADFKICVISEENKDFQSAQGDFIKQKVQLEIDINELQNKLDKNEAEVRKSEVKKQDVKIYNLREGLKNLRKEKQMHDNQLKKLKENEEEKTQAIENLLNDIKDLSGKKTEPIIDLNDFAEKTTEIVELKRKISYTGRRVEVESSKCVCDVF</sequence>
<reference evidence="7 8" key="1">
    <citation type="submission" date="2016-11" db="EMBL/GenBank/DDBJ databases">
        <title>The macronuclear genome of Stentor coeruleus: a giant cell with tiny introns.</title>
        <authorList>
            <person name="Slabodnick M."/>
            <person name="Ruby J.G."/>
            <person name="Reiff S.B."/>
            <person name="Swart E.C."/>
            <person name="Gosai S."/>
            <person name="Prabakaran S."/>
            <person name="Witkowska E."/>
            <person name="Larue G.E."/>
            <person name="Fisher S."/>
            <person name="Freeman R.M."/>
            <person name="Gunawardena J."/>
            <person name="Chu W."/>
            <person name="Stover N.A."/>
            <person name="Gregory B.D."/>
            <person name="Nowacki M."/>
            <person name="Derisi J."/>
            <person name="Roy S.W."/>
            <person name="Marshall W.F."/>
            <person name="Sood P."/>
        </authorList>
    </citation>
    <scope>NUCLEOTIDE SEQUENCE [LARGE SCALE GENOMIC DNA]</scope>
    <source>
        <strain evidence="7">WM001</strain>
    </source>
</reference>
<proteinExistence type="predicted"/>
<dbReference type="InterPro" id="IPR011011">
    <property type="entry name" value="Znf_FYVE_PHD"/>
</dbReference>
<dbReference type="Gene3D" id="3.30.40.10">
    <property type="entry name" value="Zinc/RING finger domain, C3HC4 (zinc finger)"/>
    <property type="match status" value="1"/>
</dbReference>
<dbReference type="AlphaFoldDB" id="A0A1R2B4R4"/>
<dbReference type="SMART" id="SM00064">
    <property type="entry name" value="FYVE"/>
    <property type="match status" value="1"/>
</dbReference>
<dbReference type="CDD" id="cd00065">
    <property type="entry name" value="FYVE_like_SF"/>
    <property type="match status" value="1"/>
</dbReference>
<accession>A0A1R2B4R4</accession>
<evidence type="ECO:0000313" key="8">
    <source>
        <dbReference type="Proteomes" id="UP000187209"/>
    </source>
</evidence>
<evidence type="ECO:0000259" key="6">
    <source>
        <dbReference type="PROSITE" id="PS50178"/>
    </source>
</evidence>
<keyword evidence="8" id="KW-1185">Reference proteome</keyword>
<organism evidence="7 8">
    <name type="scientific">Stentor coeruleus</name>
    <dbReference type="NCBI Taxonomy" id="5963"/>
    <lineage>
        <taxon>Eukaryota</taxon>
        <taxon>Sar</taxon>
        <taxon>Alveolata</taxon>
        <taxon>Ciliophora</taxon>
        <taxon>Postciliodesmatophora</taxon>
        <taxon>Heterotrichea</taxon>
        <taxon>Heterotrichida</taxon>
        <taxon>Stentoridae</taxon>
        <taxon>Stentor</taxon>
    </lineage>
</organism>
<dbReference type="PROSITE" id="PS50178">
    <property type="entry name" value="ZF_FYVE"/>
    <property type="match status" value="1"/>
</dbReference>
<evidence type="ECO:0000313" key="7">
    <source>
        <dbReference type="EMBL" id="OMJ71736.1"/>
    </source>
</evidence>
<evidence type="ECO:0000256" key="2">
    <source>
        <dbReference type="ARBA" id="ARBA00022771"/>
    </source>
</evidence>
<protein>
    <recommendedName>
        <fullName evidence="6">FYVE-type domain-containing protein</fullName>
    </recommendedName>
</protein>
<name>A0A1R2B4R4_9CILI</name>
<dbReference type="SUPFAM" id="SSF57903">
    <property type="entry name" value="FYVE/PHD zinc finger"/>
    <property type="match status" value="1"/>
</dbReference>
<feature type="domain" description="FYVE-type" evidence="6">
    <location>
        <begin position="5"/>
        <end position="63"/>
    </location>
</feature>
<feature type="coiled-coil region" evidence="5">
    <location>
        <begin position="184"/>
        <end position="265"/>
    </location>
</feature>
<dbReference type="GO" id="GO:0008270">
    <property type="term" value="F:zinc ion binding"/>
    <property type="evidence" value="ECO:0007669"/>
    <property type="project" value="UniProtKB-KW"/>
</dbReference>
<keyword evidence="5" id="KW-0175">Coiled coil</keyword>
<dbReference type="InterPro" id="IPR000306">
    <property type="entry name" value="Znf_FYVE"/>
</dbReference>
<keyword evidence="2 4" id="KW-0863">Zinc-finger</keyword>
<gene>
    <name evidence="7" type="ORF">SteCoe_29980</name>
</gene>
<feature type="coiled-coil region" evidence="5">
    <location>
        <begin position="68"/>
        <end position="155"/>
    </location>
</feature>
<evidence type="ECO:0000256" key="5">
    <source>
        <dbReference type="SAM" id="Coils"/>
    </source>
</evidence>
<dbReference type="Pfam" id="PF01363">
    <property type="entry name" value="FYVE"/>
    <property type="match status" value="1"/>
</dbReference>
<evidence type="ECO:0000256" key="4">
    <source>
        <dbReference type="PROSITE-ProRule" id="PRU00091"/>
    </source>
</evidence>
<comment type="caution">
    <text evidence="7">The sequence shown here is derived from an EMBL/GenBank/DDBJ whole genome shotgun (WGS) entry which is preliminary data.</text>
</comment>
<dbReference type="Proteomes" id="UP000187209">
    <property type="component" value="Unassembled WGS sequence"/>
</dbReference>
<dbReference type="InterPro" id="IPR013083">
    <property type="entry name" value="Znf_RING/FYVE/PHD"/>
</dbReference>
<dbReference type="EMBL" id="MPUH01000961">
    <property type="protein sequence ID" value="OMJ71736.1"/>
    <property type="molecule type" value="Genomic_DNA"/>
</dbReference>
<keyword evidence="1" id="KW-0479">Metal-binding</keyword>
<evidence type="ECO:0000256" key="3">
    <source>
        <dbReference type="ARBA" id="ARBA00022833"/>
    </source>
</evidence>
<evidence type="ECO:0000256" key="1">
    <source>
        <dbReference type="ARBA" id="ARBA00022723"/>
    </source>
</evidence>
<dbReference type="InterPro" id="IPR017455">
    <property type="entry name" value="Znf_FYVE-rel"/>
</dbReference>
<keyword evidence="3" id="KW-0862">Zinc</keyword>